<evidence type="ECO:0000256" key="1">
    <source>
        <dbReference type="SAM" id="MobiDB-lite"/>
    </source>
</evidence>
<reference evidence="3" key="1">
    <citation type="journal article" date="2020" name="Nat. Commun.">
        <title>Genome sequence of the cluster root forming white lupin.</title>
        <authorList>
            <person name="Hufnagel B."/>
            <person name="Marques A."/>
            <person name="Soriano A."/>
            <person name="Marques L."/>
            <person name="Divol F."/>
            <person name="Doumas P."/>
            <person name="Sallet E."/>
            <person name="Mancinotti D."/>
            <person name="Carrere S."/>
            <person name="Marande W."/>
            <person name="Arribat S."/>
            <person name="Keller J."/>
            <person name="Huneau C."/>
            <person name="Blein T."/>
            <person name="Aime D."/>
            <person name="Laguerre M."/>
            <person name="Taylor J."/>
            <person name="Schubert V."/>
            <person name="Nelson M."/>
            <person name="Geu-Flores F."/>
            <person name="Crespi M."/>
            <person name="Gallardo-Guerrero K."/>
            <person name="Delaux P.-M."/>
            <person name="Salse J."/>
            <person name="Berges H."/>
            <person name="Guyot R."/>
            <person name="Gouzy J."/>
            <person name="Peret B."/>
        </authorList>
    </citation>
    <scope>NUCLEOTIDE SEQUENCE [LARGE SCALE GENOMIC DNA]</scope>
    <source>
        <strain evidence="3">cv. Amiga</strain>
    </source>
</reference>
<gene>
    <name evidence="2" type="ORF">Lalb_Chr01g0006311</name>
</gene>
<evidence type="ECO:0000313" key="3">
    <source>
        <dbReference type="Proteomes" id="UP000447434"/>
    </source>
</evidence>
<accession>A0A6A4R621</accession>
<dbReference type="EMBL" id="WOCE01000001">
    <property type="protein sequence ID" value="KAE9620746.1"/>
    <property type="molecule type" value="Genomic_DNA"/>
</dbReference>
<keyword evidence="3" id="KW-1185">Reference proteome</keyword>
<dbReference type="AlphaFoldDB" id="A0A6A4R621"/>
<dbReference type="Proteomes" id="UP000447434">
    <property type="component" value="Chromosome 1"/>
</dbReference>
<evidence type="ECO:0000313" key="2">
    <source>
        <dbReference type="EMBL" id="KAE9620746.1"/>
    </source>
</evidence>
<organism evidence="2 3">
    <name type="scientific">Lupinus albus</name>
    <name type="common">White lupine</name>
    <name type="synonym">Lupinus termis</name>
    <dbReference type="NCBI Taxonomy" id="3870"/>
    <lineage>
        <taxon>Eukaryota</taxon>
        <taxon>Viridiplantae</taxon>
        <taxon>Streptophyta</taxon>
        <taxon>Embryophyta</taxon>
        <taxon>Tracheophyta</taxon>
        <taxon>Spermatophyta</taxon>
        <taxon>Magnoliopsida</taxon>
        <taxon>eudicotyledons</taxon>
        <taxon>Gunneridae</taxon>
        <taxon>Pentapetalae</taxon>
        <taxon>rosids</taxon>
        <taxon>fabids</taxon>
        <taxon>Fabales</taxon>
        <taxon>Fabaceae</taxon>
        <taxon>Papilionoideae</taxon>
        <taxon>50 kb inversion clade</taxon>
        <taxon>genistoids sensu lato</taxon>
        <taxon>core genistoids</taxon>
        <taxon>Genisteae</taxon>
        <taxon>Lupinus</taxon>
    </lineage>
</organism>
<comment type="caution">
    <text evidence="2">The sequence shown here is derived from an EMBL/GenBank/DDBJ whole genome shotgun (WGS) entry which is preliminary data.</text>
</comment>
<proteinExistence type="predicted"/>
<sequence>MLQKNLSSSNTNFQHQNRIGLSQQVQCRPEPSTNEIKQVNRGFSLDQTQFSPQYSSGYNNVTSQGISSTFNTDHYPSMLQGLLAHESNQQPQQGSFKNRPMSFPYSATYGLNSNELIPSWSTSKIPEFLRASPPKQPINSNQLHFTNNAPFWNASEAPIKDARSNFFPSMQHPFSTPNFDVQSKVYIAQHNLQHIAINIVCLV</sequence>
<dbReference type="OrthoDB" id="673975at2759"/>
<protein>
    <submittedName>
        <fullName evidence="2">Uncharacterized protein</fullName>
    </submittedName>
</protein>
<feature type="region of interest" description="Disordered" evidence="1">
    <location>
        <begin position="1"/>
        <end position="26"/>
    </location>
</feature>
<name>A0A6A4R621_LUPAL</name>